<evidence type="ECO:0000313" key="7">
    <source>
        <dbReference type="Proteomes" id="UP000275281"/>
    </source>
</evidence>
<dbReference type="OrthoDB" id="9778896at2"/>
<dbReference type="EC" id="2.5.1.17" evidence="4"/>
<dbReference type="PANTHER" id="PTHR12213:SF0">
    <property type="entry name" value="CORRINOID ADENOSYLTRANSFERASE MMAB"/>
    <property type="match status" value="1"/>
</dbReference>
<organism evidence="6 7">
    <name type="scientific">Alteromonas sediminis</name>
    <dbReference type="NCBI Taxonomy" id="2259342"/>
    <lineage>
        <taxon>Bacteria</taxon>
        <taxon>Pseudomonadati</taxon>
        <taxon>Pseudomonadota</taxon>
        <taxon>Gammaproteobacteria</taxon>
        <taxon>Alteromonadales</taxon>
        <taxon>Alteromonadaceae</taxon>
        <taxon>Alteromonas/Salinimonas group</taxon>
        <taxon>Alteromonas</taxon>
    </lineage>
</organism>
<comment type="catalytic activity">
    <reaction evidence="4">
        <text>2 cob(II)alamin + reduced [electron-transfer flavoprotein] + 2 ATP = 2 adenosylcob(III)alamin + 2 triphosphate + oxidized [electron-transfer flavoprotein] + 3 H(+)</text>
        <dbReference type="Rhea" id="RHEA:28671"/>
        <dbReference type="Rhea" id="RHEA-COMP:10685"/>
        <dbReference type="Rhea" id="RHEA-COMP:10686"/>
        <dbReference type="ChEBI" id="CHEBI:15378"/>
        <dbReference type="ChEBI" id="CHEBI:16304"/>
        <dbReference type="ChEBI" id="CHEBI:18036"/>
        <dbReference type="ChEBI" id="CHEBI:18408"/>
        <dbReference type="ChEBI" id="CHEBI:30616"/>
        <dbReference type="ChEBI" id="CHEBI:57692"/>
        <dbReference type="ChEBI" id="CHEBI:58307"/>
        <dbReference type="EC" id="2.5.1.17"/>
    </reaction>
</comment>
<comment type="pathway">
    <text evidence="4">Cofactor biosynthesis; adenosylcobalamin biosynthesis; adenosylcobalamin from cob(II)yrinate a,c-diamide: step 2/7.</text>
</comment>
<dbReference type="AlphaFoldDB" id="A0A3N5Z8N6"/>
<dbReference type="GO" id="GO:0005524">
    <property type="term" value="F:ATP binding"/>
    <property type="evidence" value="ECO:0007669"/>
    <property type="project" value="UniProtKB-UniRule"/>
</dbReference>
<gene>
    <name evidence="6" type="ORF">DRW07_06890</name>
</gene>
<dbReference type="Proteomes" id="UP000275281">
    <property type="component" value="Unassembled WGS sequence"/>
</dbReference>
<keyword evidence="1 4" id="KW-0808">Transferase</keyword>
<comment type="similarity">
    <text evidence="4">Belongs to the Cob(I)alamin adenosyltransferase family.</text>
</comment>
<dbReference type="UniPathway" id="UPA00148">
    <property type="reaction ID" value="UER00233"/>
</dbReference>
<protein>
    <recommendedName>
        <fullName evidence="4">Corrinoid adenosyltransferase</fullName>
        <ecNumber evidence="4">2.5.1.17</ecNumber>
    </recommendedName>
    <alternativeName>
        <fullName evidence="4">Cob(II)alamin adenosyltransferase</fullName>
    </alternativeName>
    <alternativeName>
        <fullName evidence="4">Cob(II)yrinic acid a,c-diamide adenosyltransferase</fullName>
    </alternativeName>
    <alternativeName>
        <fullName evidence="4">Cobinamide/cobalamin adenosyltransferase</fullName>
    </alternativeName>
</protein>
<dbReference type="InterPro" id="IPR016030">
    <property type="entry name" value="CblAdoTrfase-like"/>
</dbReference>
<keyword evidence="7" id="KW-1185">Reference proteome</keyword>
<name>A0A3N5Z8N6_9ALTE</name>
<keyword evidence="2 4" id="KW-0547">Nucleotide-binding</keyword>
<dbReference type="GO" id="GO:0008817">
    <property type="term" value="F:corrinoid adenosyltransferase activity"/>
    <property type="evidence" value="ECO:0007669"/>
    <property type="project" value="UniProtKB-UniRule"/>
</dbReference>
<dbReference type="RefSeq" id="WP_124027157.1">
    <property type="nucleotide sequence ID" value="NZ_JBHRSN010000015.1"/>
</dbReference>
<feature type="domain" description="Cobalamin adenosyltransferase-like" evidence="5">
    <location>
        <begin position="3"/>
        <end position="166"/>
    </location>
</feature>
<evidence type="ECO:0000259" key="5">
    <source>
        <dbReference type="Pfam" id="PF01923"/>
    </source>
</evidence>
<dbReference type="Pfam" id="PF01923">
    <property type="entry name" value="Cob_adeno_trans"/>
    <property type="match status" value="1"/>
</dbReference>
<dbReference type="NCBIfam" id="TIGR00636">
    <property type="entry name" value="PduO_Nterm"/>
    <property type="match status" value="1"/>
</dbReference>
<dbReference type="InterPro" id="IPR029499">
    <property type="entry name" value="PduO-typ"/>
</dbReference>
<proteinExistence type="inferred from homology"/>
<keyword evidence="4" id="KW-0169">Cobalamin biosynthesis</keyword>
<sequence>MKIYTRGGDKGATHVYVNKAVRVTKDDAIIEVYGALDELNAQMGLLRAQLEQSRTNADDKTSETLLLIQRAIFEAGYALSATSQLTQQHIDWLEEGIDHMQSKLPQQTAFILPGGTLLASQAHVCRTVCRRAERAMVALTSEHEVSDIAMAFVNRLSDWLFVFARLQNHLIGEGDVLVRPD</sequence>
<evidence type="ECO:0000313" key="6">
    <source>
        <dbReference type="EMBL" id="RPJ67254.1"/>
    </source>
</evidence>
<keyword evidence="3 4" id="KW-0067">ATP-binding</keyword>
<dbReference type="EMBL" id="RPOK01000002">
    <property type="protein sequence ID" value="RPJ67254.1"/>
    <property type="molecule type" value="Genomic_DNA"/>
</dbReference>
<evidence type="ECO:0000256" key="1">
    <source>
        <dbReference type="ARBA" id="ARBA00022679"/>
    </source>
</evidence>
<comment type="catalytic activity">
    <reaction evidence="4">
        <text>2 cob(II)yrinate a,c diamide + reduced [electron-transfer flavoprotein] + 2 ATP = 2 adenosylcob(III)yrinate a,c-diamide + 2 triphosphate + oxidized [electron-transfer flavoprotein] + 3 H(+)</text>
        <dbReference type="Rhea" id="RHEA:11528"/>
        <dbReference type="Rhea" id="RHEA-COMP:10685"/>
        <dbReference type="Rhea" id="RHEA-COMP:10686"/>
        <dbReference type="ChEBI" id="CHEBI:15378"/>
        <dbReference type="ChEBI" id="CHEBI:18036"/>
        <dbReference type="ChEBI" id="CHEBI:30616"/>
        <dbReference type="ChEBI" id="CHEBI:57692"/>
        <dbReference type="ChEBI" id="CHEBI:58307"/>
        <dbReference type="ChEBI" id="CHEBI:58503"/>
        <dbReference type="ChEBI" id="CHEBI:58537"/>
        <dbReference type="EC" id="2.5.1.17"/>
    </reaction>
</comment>
<reference evidence="6 7" key="1">
    <citation type="submission" date="2018-11" db="EMBL/GenBank/DDBJ databases">
        <authorList>
            <person name="Ye M.-Q."/>
            <person name="Du Z.-J."/>
        </authorList>
    </citation>
    <scope>NUCLEOTIDE SEQUENCE [LARGE SCALE GENOMIC DNA]</scope>
    <source>
        <strain evidence="6 7">U0105</strain>
    </source>
</reference>
<dbReference type="Gene3D" id="1.20.1200.10">
    <property type="entry name" value="Cobalamin adenosyltransferase-like"/>
    <property type="match status" value="1"/>
</dbReference>
<dbReference type="PANTHER" id="PTHR12213">
    <property type="entry name" value="CORRINOID ADENOSYLTRANSFERASE"/>
    <property type="match status" value="1"/>
</dbReference>
<dbReference type="SUPFAM" id="SSF89028">
    <property type="entry name" value="Cobalamin adenosyltransferase-like"/>
    <property type="match status" value="1"/>
</dbReference>
<dbReference type="InterPro" id="IPR036451">
    <property type="entry name" value="CblAdoTrfase-like_sf"/>
</dbReference>
<comment type="caution">
    <text evidence="6">The sequence shown here is derived from an EMBL/GenBank/DDBJ whole genome shotgun (WGS) entry which is preliminary data.</text>
</comment>
<accession>A0A3N5Z8N6</accession>
<evidence type="ECO:0000256" key="2">
    <source>
        <dbReference type="ARBA" id="ARBA00022741"/>
    </source>
</evidence>
<evidence type="ECO:0000256" key="4">
    <source>
        <dbReference type="RuleBase" id="RU366026"/>
    </source>
</evidence>
<evidence type="ECO:0000256" key="3">
    <source>
        <dbReference type="ARBA" id="ARBA00022840"/>
    </source>
</evidence>
<dbReference type="GO" id="GO:0009236">
    <property type="term" value="P:cobalamin biosynthetic process"/>
    <property type="evidence" value="ECO:0007669"/>
    <property type="project" value="UniProtKB-UniRule"/>
</dbReference>